<proteinExistence type="predicted"/>
<organism evidence="3 4">
    <name type="scientific">Chilo suppressalis</name>
    <name type="common">Asiatic rice borer moth</name>
    <dbReference type="NCBI Taxonomy" id="168631"/>
    <lineage>
        <taxon>Eukaryota</taxon>
        <taxon>Metazoa</taxon>
        <taxon>Ecdysozoa</taxon>
        <taxon>Arthropoda</taxon>
        <taxon>Hexapoda</taxon>
        <taxon>Insecta</taxon>
        <taxon>Pterygota</taxon>
        <taxon>Neoptera</taxon>
        <taxon>Endopterygota</taxon>
        <taxon>Lepidoptera</taxon>
        <taxon>Glossata</taxon>
        <taxon>Ditrysia</taxon>
        <taxon>Pyraloidea</taxon>
        <taxon>Crambidae</taxon>
        <taxon>Crambinae</taxon>
        <taxon>Chilo</taxon>
    </lineage>
</organism>
<protein>
    <recommendedName>
        <fullName evidence="2">FP protein C-terminal domain-containing protein</fullName>
    </recommendedName>
</protein>
<dbReference type="Proteomes" id="UP001153292">
    <property type="component" value="Chromosome 10"/>
</dbReference>
<reference evidence="3" key="1">
    <citation type="submission" date="2021-12" db="EMBL/GenBank/DDBJ databases">
        <authorList>
            <person name="King R."/>
        </authorList>
    </citation>
    <scope>NUCLEOTIDE SEQUENCE</scope>
</reference>
<gene>
    <name evidence="3" type="ORF">CHILSU_LOCUS1020</name>
</gene>
<dbReference type="EMBL" id="OU963903">
    <property type="protein sequence ID" value="CAH0397920.1"/>
    <property type="molecule type" value="Genomic_DNA"/>
</dbReference>
<accession>A0ABN8AYI0</accession>
<keyword evidence="1" id="KW-0175">Coiled coil</keyword>
<dbReference type="Pfam" id="PF25298">
    <property type="entry name" value="Baculo_FP_2nd"/>
    <property type="match status" value="1"/>
</dbReference>
<keyword evidence="4" id="KW-1185">Reference proteome</keyword>
<evidence type="ECO:0000313" key="4">
    <source>
        <dbReference type="Proteomes" id="UP001153292"/>
    </source>
</evidence>
<name>A0ABN8AYI0_CHISP</name>
<evidence type="ECO:0000313" key="3">
    <source>
        <dbReference type="EMBL" id="CAH0397920.1"/>
    </source>
</evidence>
<sequence>MMRRSPPPVAVPANVLTIQGNDSDTASENSGKSNFAMRAKRKKEIVDCSEFNDFKTELRASFASLSKTVEQRFSDVKQQYEEMQKSVQFMSDKYDKILESLQVMEQERLNDKKYIKQLEDKVDFFERKIKATGLEIRNVPSVSQKEDNHESKQELLDIVKNLAQSVNTELQDYDIRDIYRVSSKKESAKPIIVELNSVISKEKILQAVKVYNKEAPKESKLNTINLKIPGTQRPVFVSESLTMKTQRLFYLAREFARDNEFTYCWTSKGYVYLRKAENLPFTRIDCDEDLAKLRRKI</sequence>
<evidence type="ECO:0000256" key="1">
    <source>
        <dbReference type="SAM" id="Coils"/>
    </source>
</evidence>
<evidence type="ECO:0000259" key="2">
    <source>
        <dbReference type="Pfam" id="PF25298"/>
    </source>
</evidence>
<feature type="coiled-coil region" evidence="1">
    <location>
        <begin position="101"/>
        <end position="135"/>
    </location>
</feature>
<dbReference type="InterPro" id="IPR057251">
    <property type="entry name" value="FP_C"/>
</dbReference>
<feature type="domain" description="FP protein C-terminal" evidence="2">
    <location>
        <begin position="242"/>
        <end position="293"/>
    </location>
</feature>